<keyword evidence="1" id="KW-0547">Nucleotide-binding</keyword>
<dbReference type="GO" id="GO:0051782">
    <property type="term" value="P:negative regulation of cell division"/>
    <property type="evidence" value="ECO:0007669"/>
    <property type="project" value="TreeGrafter"/>
</dbReference>
<evidence type="ECO:0000313" key="3">
    <source>
        <dbReference type="EMBL" id="XDP99802.1"/>
    </source>
</evidence>
<evidence type="ECO:0000256" key="2">
    <source>
        <dbReference type="ARBA" id="ARBA00022840"/>
    </source>
</evidence>
<reference evidence="3" key="1">
    <citation type="submission" date="2024-07" db="EMBL/GenBank/DDBJ databases">
        <authorList>
            <person name="Yu S.T."/>
        </authorList>
    </citation>
    <scope>NUCLEOTIDE SEQUENCE</scope>
    <source>
        <strain evidence="3">R08</strain>
    </source>
</reference>
<dbReference type="GO" id="GO:0005829">
    <property type="term" value="C:cytosol"/>
    <property type="evidence" value="ECO:0007669"/>
    <property type="project" value="TreeGrafter"/>
</dbReference>
<dbReference type="RefSeq" id="WP_266768473.1">
    <property type="nucleotide sequence ID" value="NZ_CP163431.1"/>
</dbReference>
<protein>
    <submittedName>
        <fullName evidence="3">SCO2523 family variant P-loop protein</fullName>
    </submittedName>
</protein>
<dbReference type="NCBIfam" id="NF040564">
    <property type="entry name" value="SCO2523_fam"/>
    <property type="match status" value="1"/>
</dbReference>
<dbReference type="GO" id="GO:0005524">
    <property type="term" value="F:ATP binding"/>
    <property type="evidence" value="ECO:0007669"/>
    <property type="project" value="UniProtKB-KW"/>
</dbReference>
<dbReference type="EMBL" id="CP163431">
    <property type="protein sequence ID" value="XDP99802.1"/>
    <property type="molecule type" value="Genomic_DNA"/>
</dbReference>
<evidence type="ECO:0000256" key="1">
    <source>
        <dbReference type="ARBA" id="ARBA00022741"/>
    </source>
</evidence>
<dbReference type="PANTHER" id="PTHR43384">
    <property type="entry name" value="SEPTUM SITE-DETERMINING PROTEIN MIND HOMOLOG, CHLOROPLASTIC-RELATED"/>
    <property type="match status" value="1"/>
</dbReference>
<dbReference type="GO" id="GO:0016887">
    <property type="term" value="F:ATP hydrolysis activity"/>
    <property type="evidence" value="ECO:0007669"/>
    <property type="project" value="TreeGrafter"/>
</dbReference>
<accession>A0AB39M0V7</accession>
<dbReference type="InterPro" id="IPR050625">
    <property type="entry name" value="ParA/MinD_ATPase"/>
</dbReference>
<keyword evidence="2" id="KW-0067">ATP-binding</keyword>
<gene>
    <name evidence="3" type="ORF">AB5J58_06235</name>
</gene>
<sequence length="305" mass="33382">MLIFAASDKGGTGRSVTSANLAYQRALTGDDVCYLDFDFGSPTASAVFDVPEARTAAEDRGLHSYLIGEISEPVRIDVWADTEHRVLRNQPPGAGRLILMPGDLSGGEFATSGDNLRRCVDLLLRLNSEFDLIVVDLSAGRSYAVDMVLAATSQRAMSGVQARWLVFHRWTRQHVEAAASLVYGKRGILAGGVARGHDEDALRGAIRFVRAAVPDPDSALWSQATPTQSAWMEQCDTELKHLASHHGIGYSQVLGSVPLEPVLQWREQLITDEDVLDSQIATMETWQALSDLAARLTDDKYWEEA</sequence>
<dbReference type="InterPro" id="IPR027417">
    <property type="entry name" value="P-loop_NTPase"/>
</dbReference>
<dbReference type="SUPFAM" id="SSF52540">
    <property type="entry name" value="P-loop containing nucleoside triphosphate hydrolases"/>
    <property type="match status" value="1"/>
</dbReference>
<dbReference type="Gene3D" id="3.40.50.300">
    <property type="entry name" value="P-loop containing nucleotide triphosphate hydrolases"/>
    <property type="match status" value="1"/>
</dbReference>
<name>A0AB39M0V7_9ACTN</name>
<dbReference type="AlphaFoldDB" id="A0AB39M0V7"/>
<dbReference type="PANTHER" id="PTHR43384:SF6">
    <property type="entry name" value="SEPTUM SITE-DETERMINING PROTEIN MIND HOMOLOG, CHLOROPLASTIC"/>
    <property type="match status" value="1"/>
</dbReference>
<organism evidence="3">
    <name type="scientific">Streptomyces sp. R08</name>
    <dbReference type="NCBI Taxonomy" id="3238624"/>
    <lineage>
        <taxon>Bacteria</taxon>
        <taxon>Bacillati</taxon>
        <taxon>Actinomycetota</taxon>
        <taxon>Actinomycetes</taxon>
        <taxon>Kitasatosporales</taxon>
        <taxon>Streptomycetaceae</taxon>
        <taxon>Streptomyces</taxon>
    </lineage>
</organism>
<proteinExistence type="predicted"/>
<dbReference type="GO" id="GO:0009898">
    <property type="term" value="C:cytoplasmic side of plasma membrane"/>
    <property type="evidence" value="ECO:0007669"/>
    <property type="project" value="TreeGrafter"/>
</dbReference>